<dbReference type="PANTHER" id="PTHR24421">
    <property type="entry name" value="NITRATE/NITRITE SENSOR PROTEIN NARX-RELATED"/>
    <property type="match status" value="1"/>
</dbReference>
<evidence type="ECO:0000256" key="9">
    <source>
        <dbReference type="SAM" id="Coils"/>
    </source>
</evidence>
<dbReference type="GO" id="GO:0000155">
    <property type="term" value="F:phosphorelay sensor kinase activity"/>
    <property type="evidence" value="ECO:0007669"/>
    <property type="project" value="InterPro"/>
</dbReference>
<dbReference type="EMBL" id="CAKJTG010000003">
    <property type="protein sequence ID" value="CAG9607008.1"/>
    <property type="molecule type" value="Genomic_DNA"/>
</dbReference>
<feature type="transmembrane region" description="Helical" evidence="10">
    <location>
        <begin position="131"/>
        <end position="151"/>
    </location>
</feature>
<accession>A0A9C7L9M7</accession>
<organism evidence="12 13">
    <name type="scientific">Pseudoneobacillus rhizosphaerae</name>
    <dbReference type="NCBI Taxonomy" id="2880968"/>
    <lineage>
        <taxon>Bacteria</taxon>
        <taxon>Bacillati</taxon>
        <taxon>Bacillota</taxon>
        <taxon>Bacilli</taxon>
        <taxon>Bacillales</taxon>
        <taxon>Bacillaceae</taxon>
        <taxon>Pseudoneobacillus</taxon>
    </lineage>
</organism>
<keyword evidence="5" id="KW-0547">Nucleotide-binding</keyword>
<evidence type="ECO:0000256" key="8">
    <source>
        <dbReference type="ARBA" id="ARBA00023012"/>
    </source>
</evidence>
<dbReference type="EC" id="2.7.13.3" evidence="2"/>
<feature type="domain" description="Signal transduction histidine kinase subgroup 3 dimerisation and phosphoacceptor" evidence="11">
    <location>
        <begin position="193"/>
        <end position="259"/>
    </location>
</feature>
<evidence type="ECO:0000256" key="4">
    <source>
        <dbReference type="ARBA" id="ARBA00022679"/>
    </source>
</evidence>
<protein>
    <recommendedName>
        <fullName evidence="2">histidine kinase</fullName>
        <ecNumber evidence="2">2.7.13.3</ecNumber>
    </recommendedName>
</protein>
<gene>
    <name evidence="12" type="primary">lnrJ</name>
    <name evidence="12" type="ORF">NEOCIP111885_00696</name>
</gene>
<keyword evidence="9" id="KW-0175">Coiled coil</keyword>
<keyword evidence="6 12" id="KW-0418">Kinase</keyword>
<feature type="transmembrane region" description="Helical" evidence="10">
    <location>
        <begin position="30"/>
        <end position="48"/>
    </location>
</feature>
<evidence type="ECO:0000256" key="2">
    <source>
        <dbReference type="ARBA" id="ARBA00012438"/>
    </source>
</evidence>
<feature type="transmembrane region" description="Helical" evidence="10">
    <location>
        <begin position="78"/>
        <end position="95"/>
    </location>
</feature>
<dbReference type="Gene3D" id="1.20.5.1930">
    <property type="match status" value="1"/>
</dbReference>
<name>A0A9C7L9M7_9BACI</name>
<proteinExistence type="predicted"/>
<evidence type="ECO:0000256" key="1">
    <source>
        <dbReference type="ARBA" id="ARBA00000085"/>
    </source>
</evidence>
<dbReference type="RefSeq" id="WP_230495277.1">
    <property type="nucleotide sequence ID" value="NZ_CAKJTG010000003.1"/>
</dbReference>
<dbReference type="GO" id="GO:0046983">
    <property type="term" value="F:protein dimerization activity"/>
    <property type="evidence" value="ECO:0007669"/>
    <property type="project" value="InterPro"/>
</dbReference>
<keyword evidence="3" id="KW-0597">Phosphoprotein</keyword>
<keyword evidence="10" id="KW-0472">Membrane</keyword>
<evidence type="ECO:0000256" key="5">
    <source>
        <dbReference type="ARBA" id="ARBA00022741"/>
    </source>
</evidence>
<evidence type="ECO:0000256" key="7">
    <source>
        <dbReference type="ARBA" id="ARBA00022840"/>
    </source>
</evidence>
<keyword evidence="8" id="KW-0902">Two-component regulatory system</keyword>
<reference evidence="12" key="1">
    <citation type="submission" date="2021-10" db="EMBL/GenBank/DDBJ databases">
        <authorList>
            <person name="Criscuolo A."/>
        </authorList>
    </citation>
    <scope>NUCLEOTIDE SEQUENCE</scope>
    <source>
        <strain evidence="12">CIP111885</strain>
    </source>
</reference>
<feature type="transmembrane region" description="Helical" evidence="10">
    <location>
        <begin position="7"/>
        <end position="24"/>
    </location>
</feature>
<feature type="coiled-coil region" evidence="9">
    <location>
        <begin position="147"/>
        <end position="191"/>
    </location>
</feature>
<dbReference type="InterPro" id="IPR011712">
    <property type="entry name" value="Sig_transdc_His_kin_sub3_dim/P"/>
</dbReference>
<evidence type="ECO:0000313" key="12">
    <source>
        <dbReference type="EMBL" id="CAG9607008.1"/>
    </source>
</evidence>
<dbReference type="GO" id="GO:0005524">
    <property type="term" value="F:ATP binding"/>
    <property type="evidence" value="ECO:0007669"/>
    <property type="project" value="UniProtKB-KW"/>
</dbReference>
<dbReference type="CDD" id="cd16917">
    <property type="entry name" value="HATPase_UhpB-NarQ-NarX-like"/>
    <property type="match status" value="1"/>
</dbReference>
<evidence type="ECO:0000256" key="6">
    <source>
        <dbReference type="ARBA" id="ARBA00022777"/>
    </source>
</evidence>
<dbReference type="Gene3D" id="3.30.565.10">
    <property type="entry name" value="Histidine kinase-like ATPase, C-terminal domain"/>
    <property type="match status" value="1"/>
</dbReference>
<feature type="transmembrane region" description="Helical" evidence="10">
    <location>
        <begin position="102"/>
        <end position="119"/>
    </location>
</feature>
<dbReference type="PANTHER" id="PTHR24421:SF10">
    <property type="entry name" value="NITRATE_NITRITE SENSOR PROTEIN NARQ"/>
    <property type="match status" value="1"/>
</dbReference>
<evidence type="ECO:0000259" key="11">
    <source>
        <dbReference type="Pfam" id="PF07730"/>
    </source>
</evidence>
<dbReference type="Proteomes" id="UP000789845">
    <property type="component" value="Unassembled WGS sequence"/>
</dbReference>
<dbReference type="AlphaFoldDB" id="A0A9C7L9M7"/>
<dbReference type="InterPro" id="IPR036890">
    <property type="entry name" value="HATPase_C_sf"/>
</dbReference>
<dbReference type="Pfam" id="PF07730">
    <property type="entry name" value="HisKA_3"/>
    <property type="match status" value="1"/>
</dbReference>
<dbReference type="SUPFAM" id="SSF55874">
    <property type="entry name" value="ATPase domain of HSP90 chaperone/DNA topoisomerase II/histidine kinase"/>
    <property type="match status" value="1"/>
</dbReference>
<comment type="catalytic activity">
    <reaction evidence="1">
        <text>ATP + protein L-histidine = ADP + protein N-phospho-L-histidine.</text>
        <dbReference type="EC" id="2.7.13.3"/>
    </reaction>
</comment>
<comment type="caution">
    <text evidence="12">The sequence shown here is derived from an EMBL/GenBank/DDBJ whole genome shotgun (WGS) entry which is preliminary data.</text>
</comment>
<keyword evidence="7" id="KW-0067">ATP-binding</keyword>
<evidence type="ECO:0000256" key="10">
    <source>
        <dbReference type="SAM" id="Phobius"/>
    </source>
</evidence>
<keyword evidence="4 12" id="KW-0808">Transferase</keyword>
<evidence type="ECO:0000256" key="3">
    <source>
        <dbReference type="ARBA" id="ARBA00022553"/>
    </source>
</evidence>
<dbReference type="InterPro" id="IPR050482">
    <property type="entry name" value="Sensor_HK_TwoCompSys"/>
</dbReference>
<feature type="transmembrane region" description="Helical" evidence="10">
    <location>
        <begin position="55"/>
        <end position="72"/>
    </location>
</feature>
<evidence type="ECO:0000313" key="13">
    <source>
        <dbReference type="Proteomes" id="UP000789845"/>
    </source>
</evidence>
<sequence>MLTSTRLIMIFLLSFVYYNLVPNGSQWLKYYVIVATILFILNHILLFLEKFKKWSLVYILIDCILSFLYGILFPSITLYLIFFGVIAVTLFLSISDKRILKISSYVFLIIWGIVAFSWWKQTGRIEILENVISGSFVVFGAVVGNLIRKLLEARETMDRQFEQLQSSHQALSEAHDQLQNYSKQVEELTTIRERNRIAREIHDTVGHKMTALLVQMELSKVLLKLDLPKAEETIEVCENLARDALQEIRLSVRTLHQEEEEHVAFIPAIRKLLADFFETTNLESVFELSGDPTIIPNYLQPIMIRTIQESLTNAKRHGGATSFLLKMNCSEEAITMITKDNGKGVHLIEPGFGLINIKERIEEHGGSVFFESFVGEGFQMNVLFPLLQKTWRTGGRND</sequence>
<dbReference type="GO" id="GO:0016020">
    <property type="term" value="C:membrane"/>
    <property type="evidence" value="ECO:0007669"/>
    <property type="project" value="InterPro"/>
</dbReference>
<keyword evidence="13" id="KW-1185">Reference proteome</keyword>
<keyword evidence="10" id="KW-0812">Transmembrane</keyword>
<keyword evidence="10" id="KW-1133">Transmembrane helix</keyword>